<feature type="active site" evidence="2 3">
    <location>
        <position position="318"/>
    </location>
</feature>
<evidence type="ECO:0000313" key="5">
    <source>
        <dbReference type="EMBL" id="TCN65400.1"/>
    </source>
</evidence>
<dbReference type="InterPro" id="IPR029058">
    <property type="entry name" value="AB_hydrolase_fold"/>
</dbReference>
<dbReference type="NCBIfam" id="TIGR01392">
    <property type="entry name" value="homoserO_Ac_trn"/>
    <property type="match status" value="1"/>
</dbReference>
<keyword evidence="2" id="KW-0028">Amino-acid biosynthesis</keyword>
<feature type="binding site" evidence="2">
    <location>
        <position position="319"/>
    </location>
    <ligand>
        <name>substrate</name>
    </ligand>
</feature>
<keyword evidence="2" id="KW-0963">Cytoplasm</keyword>
<dbReference type="PANTHER" id="PTHR32268">
    <property type="entry name" value="HOMOSERINE O-ACETYLTRANSFERASE"/>
    <property type="match status" value="1"/>
</dbReference>
<dbReference type="GO" id="GO:0005737">
    <property type="term" value="C:cytoplasm"/>
    <property type="evidence" value="ECO:0007669"/>
    <property type="project" value="UniProtKB-SubCell"/>
</dbReference>
<evidence type="ECO:0000256" key="1">
    <source>
        <dbReference type="ARBA" id="ARBA00022679"/>
    </source>
</evidence>
<comment type="pathway">
    <text evidence="2">Amino-acid biosynthesis; L-methionine biosynthesis via de novo pathway; O-acetyl-L-homoserine from L-homoserine: step 1/1.</text>
</comment>
<dbReference type="EMBL" id="SLWB01000011">
    <property type="protein sequence ID" value="TCN65400.1"/>
    <property type="molecule type" value="Genomic_DNA"/>
</dbReference>
<proteinExistence type="inferred from homology"/>
<evidence type="ECO:0000259" key="4">
    <source>
        <dbReference type="Pfam" id="PF00561"/>
    </source>
</evidence>
<dbReference type="SUPFAM" id="SSF53474">
    <property type="entry name" value="alpha/beta-Hydrolases"/>
    <property type="match status" value="1"/>
</dbReference>
<sequence length="355" mass="39822">MNKHQYCLGRSFPLESGEELPELNIVYHTSGTLNPAKDNVLWVCHALTANSDAEDWWDVLVGEGNYYDTSRYFVVCANIIGSCYGTTGPLSTNPQTGKPYYRAFPQITVRDLANAHELLRQHLGIDRIHTLIGGSIGAFQALEWAIINPDVSEHLIIVASNARVTPWATALNESQRMAIRADKTFFEDRPDGGLDGLKAARTIALVSYRSYEGYNKTQYELDNNGLEASKASSYQQYQGQKLANRFDAYSYYTLTRIIDSHNVGRNRGGVAAALSRIKAKTLLVGIDTDILFPIEEQRALKVLIPNAQFAPITSSFGHDGFLLEWRQLSRVIEDFYASDCDEEELECCGHQYDTW</sequence>
<keyword evidence="1 2" id="KW-0808">Transferase</keyword>
<feature type="domain" description="AB hydrolase-1" evidence="4">
    <location>
        <begin position="40"/>
        <end position="309"/>
    </location>
</feature>
<reference evidence="5 6" key="1">
    <citation type="submission" date="2019-03" db="EMBL/GenBank/DDBJ databases">
        <title>Genomic Encyclopedia of Archaeal and Bacterial Type Strains, Phase II (KMG-II): from individual species to whole genera.</title>
        <authorList>
            <person name="Goeker M."/>
        </authorList>
    </citation>
    <scope>NUCLEOTIDE SEQUENCE [LARGE SCALE GENOMIC DNA]</scope>
    <source>
        <strain evidence="5 6">RL-C</strain>
    </source>
</reference>
<comment type="caution">
    <text evidence="2">Lacks conserved residue(s) required for the propagation of feature annotation.</text>
</comment>
<dbReference type="UniPathway" id="UPA00051">
    <property type="reaction ID" value="UER00074"/>
</dbReference>
<dbReference type="OrthoDB" id="9800754at2"/>
<dbReference type="InterPro" id="IPR008220">
    <property type="entry name" value="HAT_MetX-like"/>
</dbReference>
<evidence type="ECO:0000256" key="2">
    <source>
        <dbReference type="HAMAP-Rule" id="MF_00296"/>
    </source>
</evidence>
<feature type="active site" description="Nucleophile" evidence="2 3">
    <location>
        <position position="135"/>
    </location>
</feature>
<keyword evidence="2" id="KW-0486">Methionine biosynthesis</keyword>
<organism evidence="5 6">
    <name type="scientific">Acetobacteroides hydrogenigenes</name>
    <dbReference type="NCBI Taxonomy" id="979970"/>
    <lineage>
        <taxon>Bacteria</taxon>
        <taxon>Pseudomonadati</taxon>
        <taxon>Bacteroidota</taxon>
        <taxon>Bacteroidia</taxon>
        <taxon>Bacteroidales</taxon>
        <taxon>Rikenellaceae</taxon>
        <taxon>Acetobacteroides</taxon>
    </lineage>
</organism>
<name>A0A4V2RNY2_9BACT</name>
<feature type="active site" evidence="2 3">
    <location>
        <position position="289"/>
    </location>
</feature>
<evidence type="ECO:0000256" key="3">
    <source>
        <dbReference type="PIRSR" id="PIRSR000443-1"/>
    </source>
</evidence>
<dbReference type="Pfam" id="PF00561">
    <property type="entry name" value="Abhydrolase_1"/>
    <property type="match status" value="1"/>
</dbReference>
<dbReference type="AlphaFoldDB" id="A0A4V2RNY2"/>
<comment type="subunit">
    <text evidence="2">Homodimer.</text>
</comment>
<dbReference type="HAMAP" id="MF_00296">
    <property type="entry name" value="MetX_acyltransf"/>
    <property type="match status" value="1"/>
</dbReference>
<comment type="function">
    <text evidence="2">Transfers an acetyl group from acetyl-CoA to L-homoserine, forming acetyl-L-homoserine.</text>
</comment>
<feature type="binding site" evidence="2">
    <location>
        <position position="201"/>
    </location>
    <ligand>
        <name>substrate</name>
    </ligand>
</feature>
<dbReference type="GO" id="GO:0004414">
    <property type="term" value="F:homoserine O-acetyltransferase activity"/>
    <property type="evidence" value="ECO:0007669"/>
    <property type="project" value="UniProtKB-UniRule"/>
</dbReference>
<dbReference type="Gene3D" id="3.40.50.1820">
    <property type="entry name" value="alpha/beta hydrolase"/>
    <property type="match status" value="1"/>
</dbReference>
<dbReference type="RefSeq" id="WP_131839780.1">
    <property type="nucleotide sequence ID" value="NZ_SLWB01000011.1"/>
</dbReference>
<comment type="similarity">
    <text evidence="2">Belongs to the AB hydrolase superfamily. MetX family.</text>
</comment>
<keyword evidence="2" id="KW-0012">Acyltransferase</keyword>
<dbReference type="GO" id="GO:0009092">
    <property type="term" value="P:homoserine metabolic process"/>
    <property type="evidence" value="ECO:0007669"/>
    <property type="project" value="TreeGrafter"/>
</dbReference>
<protein>
    <recommendedName>
        <fullName evidence="2">Homoserine O-acetyltransferase</fullName>
        <shortName evidence="2">HAT</shortName>
        <ecNumber evidence="2">2.3.1.31</ecNumber>
    </recommendedName>
    <alternativeName>
        <fullName evidence="2">Homoserine transacetylase</fullName>
        <shortName evidence="2">HTA</shortName>
    </alternativeName>
</protein>
<dbReference type="PIRSF" id="PIRSF000443">
    <property type="entry name" value="Homoser_Ac_trans"/>
    <property type="match status" value="1"/>
</dbReference>
<dbReference type="EC" id="2.3.1.31" evidence="2"/>
<accession>A0A4V2RNY2</accession>
<comment type="subcellular location">
    <subcellularLocation>
        <location evidence="2">Cytoplasm</location>
    </subcellularLocation>
</comment>
<keyword evidence="6" id="KW-1185">Reference proteome</keyword>
<comment type="catalytic activity">
    <reaction evidence="2">
        <text>L-homoserine + acetyl-CoA = O-acetyl-L-homoserine + CoA</text>
        <dbReference type="Rhea" id="RHEA:13701"/>
        <dbReference type="ChEBI" id="CHEBI:57287"/>
        <dbReference type="ChEBI" id="CHEBI:57288"/>
        <dbReference type="ChEBI" id="CHEBI:57476"/>
        <dbReference type="ChEBI" id="CHEBI:57716"/>
        <dbReference type="EC" id="2.3.1.31"/>
    </reaction>
</comment>
<comment type="caution">
    <text evidence="5">The sequence shown here is derived from an EMBL/GenBank/DDBJ whole genome shotgun (WGS) entry which is preliminary data.</text>
</comment>
<gene>
    <name evidence="2" type="primary">metXA</name>
    <name evidence="5" type="ORF">CLV25_11179</name>
</gene>
<dbReference type="InterPro" id="IPR000073">
    <property type="entry name" value="AB_hydrolase_1"/>
</dbReference>
<dbReference type="Proteomes" id="UP000294830">
    <property type="component" value="Unassembled WGS sequence"/>
</dbReference>
<dbReference type="PANTHER" id="PTHR32268:SF11">
    <property type="entry name" value="HOMOSERINE O-ACETYLTRANSFERASE"/>
    <property type="match status" value="1"/>
</dbReference>
<evidence type="ECO:0000313" key="6">
    <source>
        <dbReference type="Proteomes" id="UP000294830"/>
    </source>
</evidence>
<dbReference type="GO" id="GO:0009086">
    <property type="term" value="P:methionine biosynthetic process"/>
    <property type="evidence" value="ECO:0007669"/>
    <property type="project" value="UniProtKB-UniRule"/>
</dbReference>